<gene>
    <name evidence="5" type="ORF">B8W69_28685</name>
</gene>
<reference evidence="5 6" key="1">
    <citation type="submission" date="2017-04" db="EMBL/GenBank/DDBJ databases">
        <title>The new phylogeny of genus Mycobacterium.</title>
        <authorList>
            <person name="Tortoli E."/>
            <person name="Trovato A."/>
            <person name="Cirillo D.M."/>
        </authorList>
    </citation>
    <scope>NUCLEOTIDE SEQUENCE [LARGE SCALE GENOMIC DNA]</scope>
    <source>
        <strain evidence="5 6">DSM 45247</strain>
    </source>
</reference>
<organism evidence="5 6">
    <name type="scientific">Mycolicibacterium vulneris</name>
    <dbReference type="NCBI Taxonomy" id="547163"/>
    <lineage>
        <taxon>Bacteria</taxon>
        <taxon>Bacillati</taxon>
        <taxon>Actinomycetota</taxon>
        <taxon>Actinomycetes</taxon>
        <taxon>Mycobacteriales</taxon>
        <taxon>Mycobacteriaceae</taxon>
        <taxon>Mycolicibacterium</taxon>
    </lineage>
</organism>
<proteinExistence type="inferred from homology"/>
<evidence type="ECO:0008006" key="7">
    <source>
        <dbReference type="Google" id="ProtNLM"/>
    </source>
</evidence>
<dbReference type="Gene3D" id="3.50.50.60">
    <property type="entry name" value="FAD/NAD(P)-binding domain"/>
    <property type="match status" value="2"/>
</dbReference>
<evidence type="ECO:0000256" key="3">
    <source>
        <dbReference type="ARBA" id="ARBA00022827"/>
    </source>
</evidence>
<keyword evidence="4" id="KW-0560">Oxidoreductase</keyword>
<dbReference type="AlphaFoldDB" id="A0A1X2KIJ8"/>
<evidence type="ECO:0000256" key="1">
    <source>
        <dbReference type="ARBA" id="ARBA00010139"/>
    </source>
</evidence>
<dbReference type="InterPro" id="IPR036188">
    <property type="entry name" value="FAD/NAD-bd_sf"/>
</dbReference>
<dbReference type="PANTHER" id="PTHR42877">
    <property type="entry name" value="L-ORNITHINE N(5)-MONOOXYGENASE-RELATED"/>
    <property type="match status" value="1"/>
</dbReference>
<dbReference type="OrthoDB" id="5168853at2"/>
<keyword evidence="6" id="KW-1185">Reference proteome</keyword>
<evidence type="ECO:0000256" key="4">
    <source>
        <dbReference type="ARBA" id="ARBA00023002"/>
    </source>
</evidence>
<evidence type="ECO:0000313" key="6">
    <source>
        <dbReference type="Proteomes" id="UP000242320"/>
    </source>
</evidence>
<keyword evidence="3" id="KW-0274">FAD</keyword>
<dbReference type="InterPro" id="IPR020946">
    <property type="entry name" value="Flavin_mOase-like"/>
</dbReference>
<evidence type="ECO:0000256" key="2">
    <source>
        <dbReference type="ARBA" id="ARBA00022630"/>
    </source>
</evidence>
<name>A0A1X2KIJ8_9MYCO</name>
<dbReference type="GO" id="GO:0004499">
    <property type="term" value="F:N,N-dimethylaniline monooxygenase activity"/>
    <property type="evidence" value="ECO:0007669"/>
    <property type="project" value="InterPro"/>
</dbReference>
<dbReference type="GO" id="GO:0050660">
    <property type="term" value="F:flavin adenine dinucleotide binding"/>
    <property type="evidence" value="ECO:0007669"/>
    <property type="project" value="InterPro"/>
</dbReference>
<keyword evidence="2" id="KW-0285">Flavoprotein</keyword>
<dbReference type="InterPro" id="IPR051209">
    <property type="entry name" value="FAD-bind_Monooxygenase_sf"/>
</dbReference>
<dbReference type="Proteomes" id="UP000242320">
    <property type="component" value="Unassembled WGS sequence"/>
</dbReference>
<protein>
    <recommendedName>
        <fullName evidence="7">Cyclohexanone monooxygenase</fullName>
    </recommendedName>
</protein>
<comment type="caution">
    <text evidence="5">The sequence shown here is derived from an EMBL/GenBank/DDBJ whole genome shotgun (WGS) entry which is preliminary data.</text>
</comment>
<evidence type="ECO:0000313" key="5">
    <source>
        <dbReference type="EMBL" id="OSC21193.1"/>
    </source>
</evidence>
<dbReference type="PANTHER" id="PTHR42877:SF4">
    <property type="entry name" value="FAD_NAD(P)-BINDING DOMAIN-CONTAINING PROTEIN-RELATED"/>
    <property type="match status" value="1"/>
</dbReference>
<dbReference type="EMBL" id="NCXM01000053">
    <property type="protein sequence ID" value="OSC21193.1"/>
    <property type="molecule type" value="Genomic_DNA"/>
</dbReference>
<dbReference type="SUPFAM" id="SSF51905">
    <property type="entry name" value="FAD/NAD(P)-binding domain"/>
    <property type="match status" value="1"/>
</dbReference>
<accession>A0A1X2KIJ8</accession>
<dbReference type="GO" id="GO:0050661">
    <property type="term" value="F:NADP binding"/>
    <property type="evidence" value="ECO:0007669"/>
    <property type="project" value="InterPro"/>
</dbReference>
<comment type="similarity">
    <text evidence="1">Belongs to the FAD-binding monooxygenase family.</text>
</comment>
<dbReference type="RefSeq" id="WP_085293048.1">
    <property type="nucleotide sequence ID" value="NZ_NCXM01000053.1"/>
</dbReference>
<dbReference type="Pfam" id="PF00743">
    <property type="entry name" value="FMO-like"/>
    <property type="match status" value="1"/>
</dbReference>
<sequence>MVFQQAEHGQRREVDAVVLGGGISGIAAVIRLRKEVGLTDVVLIERAQQLGGTWYFNTYPGAACDIPSSLYSFEFAPNPNWSRVFAKQGEILDYIQDVAMRFGVYDRAMLGTEVTQARWDESSQRWLVDTTAGDFSTPIFVFGVGALNEPLIPQVSGTEKFEGTQFHSARWDHDHDLTGERVAVVGSGASSIQLVPAIQPRVKKLVYLQRTAGWVWPKPDWRTTKLERAIYRRFPVTQRLLRAGQFLFADSLIRAYLNVRIARLLNLIGRLHLLVVVRDRNLRRILTPTHDTGCKRIMIANDYLPAVAKDNVEVVPHGLREVRAHSVVTADGNEHEVDTIIWSTGFHAVDPPFIDHLYGRDGRSLAEVWQGNPRAYMGASINGFPNAFMMWGPNSGTGCNFVMVEAQLNYVIGAIQAMRHAKASSLDIKASVVTRWKAEMNDRMSGSTWSRGGCRSWYQDDAGEIHAIYGGDMYGFLRRSRKVEVDMFTVQYDPSSKYPVAAAETMG</sequence>